<name>A0A4R1B6B6_9PROT</name>
<dbReference type="InterPro" id="IPR035890">
    <property type="entry name" value="Anti-sigma-28_factor_FlgM_sf"/>
</dbReference>
<dbReference type="EMBL" id="SJZB01000040">
    <property type="protein sequence ID" value="TCJ13200.1"/>
    <property type="molecule type" value="Genomic_DNA"/>
</dbReference>
<keyword evidence="11" id="KW-0969">Cilium</keyword>
<dbReference type="AlphaFoldDB" id="A0A4R1B6B6"/>
<dbReference type="InterPro" id="IPR007412">
    <property type="entry name" value="FlgM"/>
</dbReference>
<keyword evidence="6" id="KW-0804">Transcription</keyword>
<evidence type="ECO:0000256" key="4">
    <source>
        <dbReference type="ARBA" id="ARBA00022795"/>
    </source>
</evidence>
<proteinExistence type="inferred from homology"/>
<keyword evidence="5" id="KW-0805">Transcription regulation</keyword>
<dbReference type="GO" id="GO:0044781">
    <property type="term" value="P:bacterial-type flagellum organization"/>
    <property type="evidence" value="ECO:0007669"/>
    <property type="project" value="UniProtKB-KW"/>
</dbReference>
<dbReference type="NCBIfam" id="TIGR03824">
    <property type="entry name" value="FlgM_jcvi"/>
    <property type="match status" value="1"/>
</dbReference>
<dbReference type="Pfam" id="PF04316">
    <property type="entry name" value="FlgM"/>
    <property type="match status" value="1"/>
</dbReference>
<evidence type="ECO:0000256" key="6">
    <source>
        <dbReference type="ARBA" id="ARBA00023163"/>
    </source>
</evidence>
<evidence type="ECO:0000259" key="10">
    <source>
        <dbReference type="Pfam" id="PF04316"/>
    </source>
</evidence>
<evidence type="ECO:0000256" key="2">
    <source>
        <dbReference type="ARBA" id="ARBA00017823"/>
    </source>
</evidence>
<evidence type="ECO:0000256" key="5">
    <source>
        <dbReference type="ARBA" id="ARBA00023015"/>
    </source>
</evidence>
<evidence type="ECO:0000256" key="9">
    <source>
        <dbReference type="SAM" id="MobiDB-lite"/>
    </source>
</evidence>
<evidence type="ECO:0000256" key="7">
    <source>
        <dbReference type="ARBA" id="ARBA00024739"/>
    </source>
</evidence>
<feature type="domain" description="Anti-sigma-28 factor FlgM C-terminal" evidence="10">
    <location>
        <begin position="37"/>
        <end position="90"/>
    </location>
</feature>
<organism evidence="11 12">
    <name type="scientific">Parasulfuritortus cantonensis</name>
    <dbReference type="NCBI Taxonomy" id="2528202"/>
    <lineage>
        <taxon>Bacteria</taxon>
        <taxon>Pseudomonadati</taxon>
        <taxon>Pseudomonadota</taxon>
        <taxon>Betaproteobacteria</taxon>
        <taxon>Nitrosomonadales</taxon>
        <taxon>Thiobacillaceae</taxon>
        <taxon>Parasulfuritortus</taxon>
    </lineage>
</organism>
<evidence type="ECO:0000256" key="8">
    <source>
        <dbReference type="ARBA" id="ARBA00030117"/>
    </source>
</evidence>
<protein>
    <recommendedName>
        <fullName evidence="2">Negative regulator of flagellin synthesis</fullName>
    </recommendedName>
    <alternativeName>
        <fullName evidence="8">Anti-sigma-28 factor</fullName>
    </alternativeName>
</protein>
<dbReference type="SUPFAM" id="SSF101498">
    <property type="entry name" value="Anti-sigma factor FlgM"/>
    <property type="match status" value="1"/>
</dbReference>
<sequence length="102" mass="10799">MKIDDALNGVPITRSRETRKTKAGTGSTSAGAGTSGDSVEITQASAQLSRLEEELGQLESADAGKVEAVRQAIAQGHFEVDEEVVAEALVKDTMEKLRRQGN</sequence>
<comment type="caution">
    <text evidence="11">The sequence shown here is derived from an EMBL/GenBank/DDBJ whole genome shotgun (WGS) entry which is preliminary data.</text>
</comment>
<keyword evidence="11" id="KW-0966">Cell projection</keyword>
<gene>
    <name evidence="11" type="primary">flgM</name>
    <name evidence="11" type="ORF">EZJ19_10655</name>
</gene>
<reference evidence="11 12" key="1">
    <citation type="submission" date="2019-03" db="EMBL/GenBank/DDBJ databases">
        <title>Genome sequence of Thiobacillaceae bacterium LSR1, a sulfur-oxidizing bacterium isolated from freshwater sediment.</title>
        <authorList>
            <person name="Li S."/>
        </authorList>
    </citation>
    <scope>NUCLEOTIDE SEQUENCE [LARGE SCALE GENOMIC DNA]</scope>
    <source>
        <strain evidence="11 12">LSR1</strain>
    </source>
</reference>
<keyword evidence="12" id="KW-1185">Reference proteome</keyword>
<comment type="function">
    <text evidence="7">Responsible for the coupling of flagellin expression to flagellar assembly by preventing expression of the flagellin genes when a component of the middle class of proteins is defective. It negatively regulates flagellar genes by inhibiting the activity of FliA by directly binding to FliA.</text>
</comment>
<comment type="similarity">
    <text evidence="1">Belongs to the FlgM family.</text>
</comment>
<accession>A0A4R1B6B6</accession>
<dbReference type="Proteomes" id="UP000295443">
    <property type="component" value="Unassembled WGS sequence"/>
</dbReference>
<evidence type="ECO:0000256" key="3">
    <source>
        <dbReference type="ARBA" id="ARBA00022491"/>
    </source>
</evidence>
<feature type="compositionally biased region" description="Low complexity" evidence="9">
    <location>
        <begin position="23"/>
        <end position="36"/>
    </location>
</feature>
<evidence type="ECO:0000256" key="1">
    <source>
        <dbReference type="ARBA" id="ARBA00005322"/>
    </source>
</evidence>
<feature type="region of interest" description="Disordered" evidence="9">
    <location>
        <begin position="1"/>
        <end position="40"/>
    </location>
</feature>
<keyword evidence="3" id="KW-0678">Repressor</keyword>
<evidence type="ECO:0000313" key="11">
    <source>
        <dbReference type="EMBL" id="TCJ13200.1"/>
    </source>
</evidence>
<dbReference type="GO" id="GO:0045892">
    <property type="term" value="P:negative regulation of DNA-templated transcription"/>
    <property type="evidence" value="ECO:0007669"/>
    <property type="project" value="InterPro"/>
</dbReference>
<keyword evidence="4" id="KW-1005">Bacterial flagellum biogenesis</keyword>
<dbReference type="InterPro" id="IPR031316">
    <property type="entry name" value="FlgM_C"/>
</dbReference>
<keyword evidence="11" id="KW-0282">Flagellum</keyword>
<dbReference type="RefSeq" id="WP_131447398.1">
    <property type="nucleotide sequence ID" value="NZ_SJZB01000040.1"/>
</dbReference>
<evidence type="ECO:0000313" key="12">
    <source>
        <dbReference type="Proteomes" id="UP000295443"/>
    </source>
</evidence>